<dbReference type="Pfam" id="PF16483">
    <property type="entry name" value="Glyco_hydro_64"/>
    <property type="match status" value="1"/>
</dbReference>
<dbReference type="PANTHER" id="PTHR38165">
    <property type="match status" value="1"/>
</dbReference>
<dbReference type="Proteomes" id="UP000286045">
    <property type="component" value="Unassembled WGS sequence"/>
</dbReference>
<dbReference type="InterPro" id="IPR042517">
    <property type="entry name" value="Glyco_hydro_64_N_2"/>
</dbReference>
<dbReference type="InterPro" id="IPR037398">
    <property type="entry name" value="Glyco_hydro_64_fam"/>
</dbReference>
<dbReference type="EMBL" id="RYZI01000309">
    <property type="protein sequence ID" value="RWA06765.1"/>
    <property type="molecule type" value="Genomic_DNA"/>
</dbReference>
<dbReference type="PANTHER" id="PTHR38165:SF1">
    <property type="entry name" value="GLUCANASE B"/>
    <property type="match status" value="1"/>
</dbReference>
<proteinExistence type="predicted"/>
<dbReference type="Gene3D" id="3.30.920.50">
    <property type="entry name" value="Beta-1,3-glucanase, C-terminal domain"/>
    <property type="match status" value="1"/>
</dbReference>
<feature type="domain" description="GH64" evidence="1">
    <location>
        <begin position="26"/>
        <end position="420"/>
    </location>
</feature>
<dbReference type="Gene3D" id="2.60.110.10">
    <property type="entry name" value="Thaumatin"/>
    <property type="match status" value="1"/>
</dbReference>
<comment type="caution">
    <text evidence="2">The sequence shown here is derived from an EMBL/GenBank/DDBJ whole genome shotgun (WGS) entry which is preliminary data.</text>
</comment>
<gene>
    <name evidence="2" type="ORF">EKO27_g8340</name>
</gene>
<dbReference type="AlphaFoldDB" id="A0A439CX48"/>
<dbReference type="InterPro" id="IPR032477">
    <property type="entry name" value="Glyco_hydro_64"/>
</dbReference>
<protein>
    <recommendedName>
        <fullName evidence="1">GH64 domain-containing protein</fullName>
    </recommendedName>
</protein>
<evidence type="ECO:0000259" key="1">
    <source>
        <dbReference type="PROSITE" id="PS52006"/>
    </source>
</evidence>
<keyword evidence="3" id="KW-1185">Reference proteome</keyword>
<reference evidence="2 3" key="1">
    <citation type="submission" date="2018-12" db="EMBL/GenBank/DDBJ databases">
        <title>Draft genome sequence of Xylaria grammica IHI A82.</title>
        <authorList>
            <person name="Buettner E."/>
            <person name="Kellner H."/>
        </authorList>
    </citation>
    <scope>NUCLEOTIDE SEQUENCE [LARGE SCALE GENOMIC DNA]</scope>
    <source>
        <strain evidence="2 3">IHI A82</strain>
    </source>
</reference>
<dbReference type="InterPro" id="IPR037176">
    <property type="entry name" value="Osmotin/thaumatin-like_sf"/>
</dbReference>
<evidence type="ECO:0000313" key="3">
    <source>
        <dbReference type="Proteomes" id="UP000286045"/>
    </source>
</evidence>
<sequence length="435" mass="47153">MRHGSRNGLQRNIRLRSEPGVDPFLVTMITLHPSQNSTPPAITPQNISAYLVGDAPNPGNPAQNLGFVAKHSDNGPTTYFTPPINNPLGGVAAAPATLSYGTGAVGTSFETPGTINSGRIYVVVDGYLNFYANQGGNIIQPDPHNPTDIAHQELWGFIELTHNRDPSNGDENMVVNLSFVDWVSLPLGMSVTSKNQNGSMESVAIGGLRPDGLVKVCETLSALDSFWPKLCMRAPDKTPLRVMSPAKYLSIYPDDKDAANYYEPYIGTAWEKYKGVDLRINTQANGPNSDVKVDNGQIVTCRVGSDNILHCDNGAGDFVRPVSKDIYGCDSGPFANPQNGATESWARARVRPRLCAAFVRSTLHLDGAQPSHDIGSDKYYREPITNHYSRVVHDNLMGGMGYAFSYDDVNPGGTENSAGLVSMTHPIRLDIYINI</sequence>
<accession>A0A439CX48</accession>
<name>A0A439CX48_9PEZI</name>
<dbReference type="PROSITE" id="PS52006">
    <property type="entry name" value="GH64"/>
    <property type="match status" value="1"/>
</dbReference>
<organism evidence="2 3">
    <name type="scientific">Xylaria grammica</name>
    <dbReference type="NCBI Taxonomy" id="363999"/>
    <lineage>
        <taxon>Eukaryota</taxon>
        <taxon>Fungi</taxon>
        <taxon>Dikarya</taxon>
        <taxon>Ascomycota</taxon>
        <taxon>Pezizomycotina</taxon>
        <taxon>Sordariomycetes</taxon>
        <taxon>Xylariomycetidae</taxon>
        <taxon>Xylariales</taxon>
        <taxon>Xylariaceae</taxon>
        <taxon>Xylaria</taxon>
    </lineage>
</organism>
<evidence type="ECO:0000313" key="2">
    <source>
        <dbReference type="EMBL" id="RWA06765.1"/>
    </source>
</evidence>